<dbReference type="EMBL" id="JASBCP010000001">
    <property type="protein sequence ID" value="MDI3047763.1"/>
    <property type="molecule type" value="Genomic_DNA"/>
</dbReference>
<reference evidence="1 5" key="1">
    <citation type="submission" date="2014-06" db="EMBL/GenBank/DDBJ databases">
        <title>The Whole Genome Sequence of Mycoplasma hyosynoviae strain ATCC 27095.</title>
        <authorList>
            <person name="Calcutt M.J."/>
            <person name="Foecking M.F."/>
        </authorList>
    </citation>
    <scope>NUCLEOTIDE SEQUENCE [LARGE SCALE GENOMIC DNA]</scope>
    <source>
        <strain evidence="1 5">M60</strain>
    </source>
</reference>
<dbReference type="Gene3D" id="1.10.4010.10">
    <property type="entry name" value="Type II deoxyuridine triphosphatase"/>
    <property type="match status" value="1"/>
</dbReference>
<dbReference type="EMBL" id="CP101127">
    <property type="protein sequence ID" value="UTO25948.1"/>
    <property type="molecule type" value="Genomic_DNA"/>
</dbReference>
<gene>
    <name evidence="3" type="ORF">JN03_0130</name>
    <name evidence="1" type="ORF">MHSN_00050</name>
    <name evidence="4" type="ORF">NMG93_00050</name>
    <name evidence="2" type="ORF">QJ129_00605</name>
</gene>
<dbReference type="Pfam" id="PF08761">
    <property type="entry name" value="dUTPase_2"/>
    <property type="match status" value="1"/>
</dbReference>
<dbReference type="SUPFAM" id="SSF101386">
    <property type="entry name" value="all-alpha NTP pyrophosphatases"/>
    <property type="match status" value="1"/>
</dbReference>
<evidence type="ECO:0000313" key="4">
    <source>
        <dbReference type="EMBL" id="UTO25948.1"/>
    </source>
</evidence>
<dbReference type="KEGG" id="mhyv:MHSN_00050"/>
<keyword evidence="5" id="KW-1185">Reference proteome</keyword>
<dbReference type="EMBL" id="SOCH01000002">
    <property type="protein sequence ID" value="TDU98113.1"/>
    <property type="molecule type" value="Genomic_DNA"/>
</dbReference>
<evidence type="ECO:0000313" key="1">
    <source>
        <dbReference type="EMBL" id="ASI53627.1"/>
    </source>
</evidence>
<proteinExistence type="predicted"/>
<sequence length="161" mass="18636">MNLKMIFETQVSLDETLLKKVIDPNEKYLDTKKVIALLVELGEFANEVKSFKYWKKHKEIDNEKMQEEFADGVHFLTSLALVYKLDSEIKIIQKSQDFSLQLAYVYKTFAKLLKKVTVSSLKVAYGAYLGLGKIVGITEESLCEAYFKKNKINFKRIADNY</sequence>
<dbReference type="InterPro" id="IPR016947">
    <property type="entry name" value="UCP030140"/>
</dbReference>
<dbReference type="Proteomes" id="UP000264882">
    <property type="component" value="Chromosome"/>
</dbReference>
<dbReference type="AlphaFoldDB" id="A0A063YBQ9"/>
<dbReference type="CDD" id="cd11527">
    <property type="entry name" value="NTP-PPase_dUTPase"/>
    <property type="match status" value="1"/>
</dbReference>
<dbReference type="EMBL" id="CP008748">
    <property type="protein sequence ID" value="ASI53627.1"/>
    <property type="molecule type" value="Genomic_DNA"/>
</dbReference>
<protein>
    <submittedName>
        <fullName evidence="3">Dimeric dUTPase (All-alpha-NTP-PPase superfamily)</fullName>
    </submittedName>
    <submittedName>
        <fullName evidence="2">dUTP diphosphatase</fullName>
        <ecNumber evidence="2">3.6.1.23</ecNumber>
    </submittedName>
</protein>
<evidence type="ECO:0000313" key="5">
    <source>
        <dbReference type="Proteomes" id="UP000264882"/>
    </source>
</evidence>
<dbReference type="GO" id="GO:0004170">
    <property type="term" value="F:dUTP diphosphatase activity"/>
    <property type="evidence" value="ECO:0007669"/>
    <property type="project" value="UniProtKB-EC"/>
</dbReference>
<organism evidence="3 6">
    <name type="scientific">Metamycoplasma hyosynoviae</name>
    <dbReference type="NCBI Taxonomy" id="29559"/>
    <lineage>
        <taxon>Bacteria</taxon>
        <taxon>Bacillati</taxon>
        <taxon>Mycoplasmatota</taxon>
        <taxon>Mycoplasmoidales</taxon>
        <taxon>Metamycoplasmataceae</taxon>
        <taxon>Metamycoplasma</taxon>
    </lineage>
</organism>
<dbReference type="Proteomes" id="UP001059349">
    <property type="component" value="Chromosome"/>
</dbReference>
<reference evidence="2" key="4">
    <citation type="submission" date="2023-04" db="EMBL/GenBank/DDBJ databases">
        <title>Genomes of recent Mycoplasma hyosynoviae isolates 2023.</title>
        <authorList>
            <person name="Spergser J."/>
        </authorList>
    </citation>
    <scope>NUCLEOTIDE SEQUENCE</scope>
    <source>
        <strain evidence="2">SN1J23N</strain>
    </source>
</reference>
<dbReference type="Proteomes" id="UP000294882">
    <property type="component" value="Unassembled WGS sequence"/>
</dbReference>
<evidence type="ECO:0000313" key="6">
    <source>
        <dbReference type="Proteomes" id="UP000294882"/>
    </source>
</evidence>
<dbReference type="RefSeq" id="WP_036441959.1">
    <property type="nucleotide sequence ID" value="NZ_CP101127.1"/>
</dbReference>
<reference evidence="4" key="3">
    <citation type="submission" date="2022-07" db="EMBL/GenBank/DDBJ databases">
        <title>Complete genome of Mycoplasma hyosynoviae B1.</title>
        <authorList>
            <person name="Spergser J."/>
        </authorList>
    </citation>
    <scope>NUCLEOTIDE SEQUENCE</scope>
    <source>
        <strain evidence="4">B1</strain>
    </source>
</reference>
<dbReference type="Proteomes" id="UP001233782">
    <property type="component" value="Unassembled WGS sequence"/>
</dbReference>
<dbReference type="InterPro" id="IPR014871">
    <property type="entry name" value="dUTPase/dCTP_pyrophosphatase"/>
</dbReference>
<name>A0A063YBQ9_9BACT</name>
<dbReference type="PIRSF" id="PIRSF030140">
    <property type="entry name" value="UCP030140"/>
    <property type="match status" value="1"/>
</dbReference>
<dbReference type="EC" id="3.6.1.23" evidence="2"/>
<accession>A0A063YBQ9</accession>
<reference evidence="3 6" key="2">
    <citation type="submission" date="2019-03" db="EMBL/GenBank/DDBJ databases">
        <title>Genomic Encyclopedia of Archaeal and Bacterial Type Strains, Phase II (KMG-II): from individual species to whole genera.</title>
        <authorList>
            <person name="Goeker M."/>
        </authorList>
    </citation>
    <scope>NUCLEOTIDE SEQUENCE [LARGE SCALE GENOMIC DNA]</scope>
    <source>
        <strain evidence="3 6">ATCC 25591</strain>
    </source>
</reference>
<keyword evidence="2" id="KW-0378">Hydrolase</keyword>
<dbReference type="OrthoDB" id="5506143at2"/>
<dbReference type="GeneID" id="75104857"/>
<evidence type="ECO:0000313" key="3">
    <source>
        <dbReference type="EMBL" id="TDU98113.1"/>
    </source>
</evidence>
<evidence type="ECO:0000313" key="2">
    <source>
        <dbReference type="EMBL" id="MDI3047763.1"/>
    </source>
</evidence>